<comment type="caution">
    <text evidence="2">The sequence shown here is derived from an EMBL/GenBank/DDBJ whole genome shotgun (WGS) entry which is preliminary data.</text>
</comment>
<dbReference type="SUPFAM" id="SSF53146">
    <property type="entry name" value="Nitrogenase accessory factor-like"/>
    <property type="match status" value="1"/>
</dbReference>
<dbReference type="Gene3D" id="3.30.420.130">
    <property type="entry name" value="Dinitrogenase iron-molybdenum cofactor biosynthesis domain"/>
    <property type="match status" value="1"/>
</dbReference>
<evidence type="ECO:0000313" key="2">
    <source>
        <dbReference type="EMBL" id="MCM1991507.1"/>
    </source>
</evidence>
<dbReference type="Proteomes" id="UP001056429">
    <property type="component" value="Unassembled WGS sequence"/>
</dbReference>
<proteinExistence type="predicted"/>
<dbReference type="PANTHER" id="PTHR42983">
    <property type="entry name" value="DINITROGENASE IRON-MOLYBDENUM COFACTOR PROTEIN-RELATED"/>
    <property type="match status" value="1"/>
</dbReference>
<dbReference type="InterPro" id="IPR003731">
    <property type="entry name" value="Di-Nase_FeMo-co_biosynth"/>
</dbReference>
<dbReference type="EMBL" id="JAGSOJ010000004">
    <property type="protein sequence ID" value="MCM1991507.1"/>
    <property type="molecule type" value="Genomic_DNA"/>
</dbReference>
<dbReference type="AlphaFoldDB" id="A0A9J6P4K1"/>
<evidence type="ECO:0000259" key="1">
    <source>
        <dbReference type="Pfam" id="PF02579"/>
    </source>
</evidence>
<feature type="domain" description="Dinitrogenase iron-molybdenum cofactor biosynthesis" evidence="1">
    <location>
        <begin position="9"/>
        <end position="96"/>
    </location>
</feature>
<reference evidence="2" key="2">
    <citation type="submission" date="2021-04" db="EMBL/GenBank/DDBJ databases">
        <authorList>
            <person name="Dong X."/>
        </authorList>
    </citation>
    <scope>NUCLEOTIDE SEQUENCE</scope>
    <source>
        <strain evidence="2">ZWT</strain>
    </source>
</reference>
<organism evidence="2 3">
    <name type="scientific">Oceanirhabdus seepicola</name>
    <dbReference type="NCBI Taxonomy" id="2828781"/>
    <lineage>
        <taxon>Bacteria</taxon>
        <taxon>Bacillati</taxon>
        <taxon>Bacillota</taxon>
        <taxon>Clostridia</taxon>
        <taxon>Eubacteriales</taxon>
        <taxon>Clostridiaceae</taxon>
        <taxon>Oceanirhabdus</taxon>
    </lineage>
</organism>
<dbReference type="InterPro" id="IPR036105">
    <property type="entry name" value="DiNase_FeMo-co_biosyn_sf"/>
</dbReference>
<dbReference type="CDD" id="cd00851">
    <property type="entry name" value="MTH1175"/>
    <property type="match status" value="1"/>
</dbReference>
<sequence length="118" mass="12714">MRVTIASEGNNVSGHFGHCEGFKVYDIKGKKIINESLVENPGHKPGFLPQFLNDLGVEIIIAGGMGERAQQLFNKNNIDVIVGACGECGEVIKRFLDGTLVSSGSVCREHEHEGDCGE</sequence>
<name>A0A9J6P4K1_9CLOT</name>
<evidence type="ECO:0000313" key="3">
    <source>
        <dbReference type="Proteomes" id="UP001056429"/>
    </source>
</evidence>
<dbReference type="InterPro" id="IPR033913">
    <property type="entry name" value="MTH1175_dom"/>
</dbReference>
<dbReference type="PANTHER" id="PTHR42983:SF1">
    <property type="entry name" value="IRON-MOLYBDENUM PROTEIN"/>
    <property type="match status" value="1"/>
</dbReference>
<reference evidence="2" key="1">
    <citation type="journal article" date="2021" name="mSystems">
        <title>Bacteria and Archaea Synergistically Convert Glycine Betaine to Biogenic Methane in the Formosa Cold Seep of the South China Sea.</title>
        <authorList>
            <person name="Li L."/>
            <person name="Zhang W."/>
            <person name="Zhang S."/>
            <person name="Song L."/>
            <person name="Sun Q."/>
            <person name="Zhang H."/>
            <person name="Xiang H."/>
            <person name="Dong X."/>
        </authorList>
    </citation>
    <scope>NUCLEOTIDE SEQUENCE</scope>
    <source>
        <strain evidence="2">ZWT</strain>
    </source>
</reference>
<dbReference type="RefSeq" id="WP_250860627.1">
    <property type="nucleotide sequence ID" value="NZ_JAGSOJ010000004.1"/>
</dbReference>
<gene>
    <name evidence="2" type="ORF">KDK92_17365</name>
</gene>
<dbReference type="Pfam" id="PF02579">
    <property type="entry name" value="Nitro_FeMo-Co"/>
    <property type="match status" value="1"/>
</dbReference>
<keyword evidence="3" id="KW-1185">Reference proteome</keyword>
<accession>A0A9J6P4K1</accession>
<protein>
    <submittedName>
        <fullName evidence="2">NifB/NifX family molybdenum-iron cluster-binding protein</fullName>
    </submittedName>
</protein>